<dbReference type="STRING" id="22663.A0A2I0I0T6"/>
<accession>A0A2I0I0T6</accession>
<comment type="caution">
    <text evidence="1">The sequence shown here is derived from an EMBL/GenBank/DDBJ whole genome shotgun (WGS) entry which is preliminary data.</text>
</comment>
<gene>
    <name evidence="1" type="ORF">CRG98_042042</name>
</gene>
<sequence length="101" mass="10769">MGAIVRARGLDGKLKLLARSASSKLELRCRRPLPRIRAASNSSSSSLDTGLSTELDAVSSFSEIVPDTVIFDDFEKFPPTAATVSSSLLLGICGLPDTIFR</sequence>
<evidence type="ECO:0000313" key="2">
    <source>
        <dbReference type="Proteomes" id="UP000233551"/>
    </source>
</evidence>
<protein>
    <submittedName>
        <fullName evidence="1">Uncharacterized protein</fullName>
    </submittedName>
</protein>
<organism evidence="1 2">
    <name type="scientific">Punica granatum</name>
    <name type="common">Pomegranate</name>
    <dbReference type="NCBI Taxonomy" id="22663"/>
    <lineage>
        <taxon>Eukaryota</taxon>
        <taxon>Viridiplantae</taxon>
        <taxon>Streptophyta</taxon>
        <taxon>Embryophyta</taxon>
        <taxon>Tracheophyta</taxon>
        <taxon>Spermatophyta</taxon>
        <taxon>Magnoliopsida</taxon>
        <taxon>eudicotyledons</taxon>
        <taxon>Gunneridae</taxon>
        <taxon>Pentapetalae</taxon>
        <taxon>rosids</taxon>
        <taxon>malvids</taxon>
        <taxon>Myrtales</taxon>
        <taxon>Lythraceae</taxon>
        <taxon>Punica</taxon>
    </lineage>
</organism>
<keyword evidence="2" id="KW-1185">Reference proteome</keyword>
<dbReference type="Proteomes" id="UP000233551">
    <property type="component" value="Unassembled WGS sequence"/>
</dbReference>
<name>A0A2I0I0T6_PUNGR</name>
<evidence type="ECO:0000313" key="1">
    <source>
        <dbReference type="EMBL" id="PKI37571.1"/>
    </source>
</evidence>
<feature type="non-terminal residue" evidence="1">
    <location>
        <position position="101"/>
    </location>
</feature>
<reference evidence="1 2" key="1">
    <citation type="submission" date="2017-11" db="EMBL/GenBank/DDBJ databases">
        <title>De-novo sequencing of pomegranate (Punica granatum L.) genome.</title>
        <authorList>
            <person name="Akparov Z."/>
            <person name="Amiraslanov A."/>
            <person name="Hajiyeva S."/>
            <person name="Abbasov M."/>
            <person name="Kaur K."/>
            <person name="Hamwieh A."/>
            <person name="Solovyev V."/>
            <person name="Salamov A."/>
            <person name="Braich B."/>
            <person name="Kosarev P."/>
            <person name="Mahmoud A."/>
            <person name="Hajiyev E."/>
            <person name="Babayeva S."/>
            <person name="Izzatullayeva V."/>
            <person name="Mammadov A."/>
            <person name="Mammadov A."/>
            <person name="Sharifova S."/>
            <person name="Ojaghi J."/>
            <person name="Eynullazada K."/>
            <person name="Bayramov B."/>
            <person name="Abdulazimova A."/>
            <person name="Shahmuradov I."/>
        </authorList>
    </citation>
    <scope>NUCLEOTIDE SEQUENCE [LARGE SCALE GENOMIC DNA]</scope>
    <source>
        <strain evidence="2">cv. AG2017</strain>
        <tissue evidence="1">Leaf</tissue>
    </source>
</reference>
<proteinExistence type="predicted"/>
<dbReference type="EMBL" id="PGOL01004349">
    <property type="protein sequence ID" value="PKI37571.1"/>
    <property type="molecule type" value="Genomic_DNA"/>
</dbReference>
<dbReference type="AlphaFoldDB" id="A0A2I0I0T6"/>